<dbReference type="InterPro" id="IPR036397">
    <property type="entry name" value="RNaseH_sf"/>
</dbReference>
<comment type="caution">
    <text evidence="1">The sequence shown here is derived from an EMBL/GenBank/DDBJ whole genome shotgun (WGS) entry which is preliminary data.</text>
</comment>
<accession>A0ABQ9H6V5</accession>
<evidence type="ECO:0000313" key="2">
    <source>
        <dbReference type="Proteomes" id="UP001159363"/>
    </source>
</evidence>
<dbReference type="Proteomes" id="UP001159363">
    <property type="component" value="Chromosome 6"/>
</dbReference>
<evidence type="ECO:0000313" key="1">
    <source>
        <dbReference type="EMBL" id="KAJ8880001.1"/>
    </source>
</evidence>
<dbReference type="Gene3D" id="3.30.420.10">
    <property type="entry name" value="Ribonuclease H-like superfamily/Ribonuclease H"/>
    <property type="match status" value="1"/>
</dbReference>
<organism evidence="1 2">
    <name type="scientific">Dryococelus australis</name>
    <dbReference type="NCBI Taxonomy" id="614101"/>
    <lineage>
        <taxon>Eukaryota</taxon>
        <taxon>Metazoa</taxon>
        <taxon>Ecdysozoa</taxon>
        <taxon>Arthropoda</taxon>
        <taxon>Hexapoda</taxon>
        <taxon>Insecta</taxon>
        <taxon>Pterygota</taxon>
        <taxon>Neoptera</taxon>
        <taxon>Polyneoptera</taxon>
        <taxon>Phasmatodea</taxon>
        <taxon>Verophasmatodea</taxon>
        <taxon>Anareolatae</taxon>
        <taxon>Phasmatidae</taxon>
        <taxon>Eurycanthinae</taxon>
        <taxon>Dryococelus</taxon>
    </lineage>
</organism>
<proteinExistence type="predicted"/>
<dbReference type="EMBL" id="JARBHB010000007">
    <property type="protein sequence ID" value="KAJ8880001.1"/>
    <property type="molecule type" value="Genomic_DNA"/>
</dbReference>
<name>A0ABQ9H6V5_9NEOP</name>
<keyword evidence="2" id="KW-1185">Reference proteome</keyword>
<reference evidence="1 2" key="1">
    <citation type="submission" date="2023-02" db="EMBL/GenBank/DDBJ databases">
        <title>LHISI_Scaffold_Assembly.</title>
        <authorList>
            <person name="Stuart O.P."/>
            <person name="Cleave R."/>
            <person name="Magrath M.J.L."/>
            <person name="Mikheyev A.S."/>
        </authorList>
    </citation>
    <scope>NUCLEOTIDE SEQUENCE [LARGE SCALE GENOMIC DNA]</scope>
    <source>
        <strain evidence="1">Daus_M_001</strain>
        <tissue evidence="1">Leg muscle</tissue>
    </source>
</reference>
<evidence type="ECO:0008006" key="3">
    <source>
        <dbReference type="Google" id="ProtNLM"/>
    </source>
</evidence>
<gene>
    <name evidence="1" type="ORF">PR048_020623</name>
</gene>
<protein>
    <recommendedName>
        <fullName evidence="3">Tc1-like transposase DDE domain-containing protein</fullName>
    </recommendedName>
</protein>
<sequence length="156" mass="17797">MYGVVLYGYVVLTVARRNRTPSGVGEEAPAHISVPRGGETFGRLLTSRSREPVRMTSGEYEAIEQQRNAWKSMDFTNSHTCGLFQQVNAQSQRAQGVRDWFKQHSEELQRMLWPPPSPEMNPIKRLWNQPDLAEKCAADWCFSDPSPERSTVDGKR</sequence>